<sequence length="388" mass="43295">MISRRTVLQFTSAALALGLMPLARGAEAALPDFPPAGTWPLVFTDIAGRQVTIKEAPKRIIVANYIANYLLVGGSGALQKVVGLTQDHWESTRTGEYRVFTKAFPELTKIPSIGGFHDDILNTERILSLKPDVILIGRSQFAANNQRINLLERAGIRVIVIDYHAMKLENHVLSTRILGRLLGRDDAAQALCSECMEGLSEIDRRIRALPSNAKHRTCYMELGNLGPGQYGNSYNATILWGAILKRIEAASISEKNPEPYSALTREFVISRAPEVVIIGGSIWGNDHADQMRMGFTVERADAMKRLEGFKNRPLWQNLPAVRNNEFYGVDHGSLRSIVDWRFTQYLAKVFYPEAFKDADPEAALVATYRKYLPEIDPQGTFMLSMKEG</sequence>
<evidence type="ECO:0000259" key="2">
    <source>
        <dbReference type="PROSITE" id="PS50983"/>
    </source>
</evidence>
<dbReference type="AlphaFoldDB" id="A0AAI9SEW3"/>
<feature type="chain" id="PRO_5042566478" evidence="1">
    <location>
        <begin position="29"/>
        <end position="388"/>
    </location>
</feature>
<dbReference type="PROSITE" id="PS50983">
    <property type="entry name" value="FE_B12_PBP"/>
    <property type="match status" value="1"/>
</dbReference>
<keyword evidence="1" id="KW-0732">Signal</keyword>
<organism evidence="3 4">
    <name type="scientific">Sutterella seckii</name>
    <dbReference type="NCBI Taxonomy" id="1944635"/>
    <lineage>
        <taxon>Bacteria</taxon>
        <taxon>Pseudomonadati</taxon>
        <taxon>Pseudomonadota</taxon>
        <taxon>Betaproteobacteria</taxon>
        <taxon>Burkholderiales</taxon>
        <taxon>Sutterellaceae</taxon>
        <taxon>Sutterella</taxon>
    </lineage>
</organism>
<accession>A0AAI9SEW3</accession>
<gene>
    <name evidence="3" type="ORF">GBM96_02670</name>
</gene>
<dbReference type="PANTHER" id="PTHR30535">
    <property type="entry name" value="VITAMIN B12-BINDING PROTEIN"/>
    <property type="match status" value="1"/>
</dbReference>
<evidence type="ECO:0000313" key="4">
    <source>
        <dbReference type="Proteomes" id="UP000469462"/>
    </source>
</evidence>
<evidence type="ECO:0000313" key="3">
    <source>
        <dbReference type="EMBL" id="KAB7652353.1"/>
    </source>
</evidence>
<dbReference type="InterPro" id="IPR002491">
    <property type="entry name" value="ABC_transptr_periplasmic_BD"/>
</dbReference>
<dbReference type="RefSeq" id="WP_139686980.1">
    <property type="nucleotide sequence ID" value="NZ_WEHW01000004.1"/>
</dbReference>
<dbReference type="Pfam" id="PF01497">
    <property type="entry name" value="Peripla_BP_2"/>
    <property type="match status" value="1"/>
</dbReference>
<evidence type="ECO:0000256" key="1">
    <source>
        <dbReference type="SAM" id="SignalP"/>
    </source>
</evidence>
<dbReference type="InterPro" id="IPR050902">
    <property type="entry name" value="ABC_Transporter_SBP"/>
</dbReference>
<protein>
    <submittedName>
        <fullName evidence="3">ABC transporter substrate-binding protein</fullName>
    </submittedName>
</protein>
<proteinExistence type="predicted"/>
<dbReference type="InterPro" id="IPR006311">
    <property type="entry name" value="TAT_signal"/>
</dbReference>
<name>A0AAI9SEW3_9BURK</name>
<dbReference type="PROSITE" id="PS51318">
    <property type="entry name" value="TAT"/>
    <property type="match status" value="1"/>
</dbReference>
<feature type="domain" description="Fe/B12 periplasmic-binding" evidence="2">
    <location>
        <begin position="59"/>
        <end position="358"/>
    </location>
</feature>
<keyword evidence="4" id="KW-1185">Reference proteome</keyword>
<dbReference type="SUPFAM" id="SSF53807">
    <property type="entry name" value="Helical backbone' metal receptor"/>
    <property type="match status" value="1"/>
</dbReference>
<dbReference type="Gene3D" id="3.40.50.1980">
    <property type="entry name" value="Nitrogenase molybdenum iron protein domain"/>
    <property type="match status" value="2"/>
</dbReference>
<feature type="signal peptide" evidence="1">
    <location>
        <begin position="1"/>
        <end position="28"/>
    </location>
</feature>
<dbReference type="PANTHER" id="PTHR30535:SF34">
    <property type="entry name" value="MOLYBDATE-BINDING PROTEIN MOLA"/>
    <property type="match status" value="1"/>
</dbReference>
<dbReference type="Proteomes" id="UP000469462">
    <property type="component" value="Unassembled WGS sequence"/>
</dbReference>
<reference evidence="3 4" key="1">
    <citation type="submission" date="2019-10" db="EMBL/GenBank/DDBJ databases">
        <title>Genome diversity of Sutterella seckii.</title>
        <authorList>
            <person name="Chaplin A.V."/>
            <person name="Sokolova S.R."/>
            <person name="Mosin K.A."/>
            <person name="Ivanova E.L."/>
            <person name="Kochetkova T.O."/>
            <person name="Goltsov A.Y."/>
            <person name="Trofimov D.Y."/>
            <person name="Efimov B.A."/>
        </authorList>
    </citation>
    <scope>NUCLEOTIDE SEQUENCE [LARGE SCALE GENOMIC DNA]</scope>
    <source>
        <strain evidence="3 4">ASD3426</strain>
    </source>
</reference>
<comment type="caution">
    <text evidence="3">The sequence shown here is derived from an EMBL/GenBank/DDBJ whole genome shotgun (WGS) entry which is preliminary data.</text>
</comment>
<dbReference type="EMBL" id="WEHW01000004">
    <property type="protein sequence ID" value="KAB7652353.1"/>
    <property type="molecule type" value="Genomic_DNA"/>
</dbReference>